<feature type="region of interest" description="Disordered" evidence="4">
    <location>
        <begin position="861"/>
        <end position="911"/>
    </location>
</feature>
<dbReference type="SMART" id="SM00326">
    <property type="entry name" value="SH3"/>
    <property type="match status" value="1"/>
</dbReference>
<dbReference type="PROSITE" id="PS50010">
    <property type="entry name" value="DH_2"/>
    <property type="match status" value="1"/>
</dbReference>
<keyword evidence="1 3" id="KW-0728">SH3 domain</keyword>
<dbReference type="InterPro" id="IPR035899">
    <property type="entry name" value="DBL_dom_sf"/>
</dbReference>
<dbReference type="Gene3D" id="2.30.30.40">
    <property type="entry name" value="SH3 Domains"/>
    <property type="match status" value="1"/>
</dbReference>
<feature type="compositionally biased region" description="Polar residues" evidence="4">
    <location>
        <begin position="672"/>
        <end position="683"/>
    </location>
</feature>
<feature type="region of interest" description="Disordered" evidence="4">
    <location>
        <begin position="191"/>
        <end position="224"/>
    </location>
</feature>
<feature type="region of interest" description="Disordered" evidence="4">
    <location>
        <begin position="106"/>
        <end position="172"/>
    </location>
</feature>
<dbReference type="InterPro" id="IPR000219">
    <property type="entry name" value="DH_dom"/>
</dbReference>
<dbReference type="Ensembl" id="ENSSMRT00000034843.1">
    <property type="protein sequence ID" value="ENSSMRP00000029851.1"/>
    <property type="gene ID" value="ENSSMRG00000022946.1"/>
</dbReference>
<evidence type="ECO:0000259" key="5">
    <source>
        <dbReference type="PROSITE" id="PS50002"/>
    </source>
</evidence>
<feature type="compositionally biased region" description="Polar residues" evidence="4">
    <location>
        <begin position="1091"/>
        <end position="1102"/>
    </location>
</feature>
<organism evidence="8 9">
    <name type="scientific">Salvator merianae</name>
    <name type="common">Argentine black and white tegu</name>
    <name type="synonym">Tupinambis merianae</name>
    <dbReference type="NCBI Taxonomy" id="96440"/>
    <lineage>
        <taxon>Eukaryota</taxon>
        <taxon>Metazoa</taxon>
        <taxon>Chordata</taxon>
        <taxon>Craniata</taxon>
        <taxon>Vertebrata</taxon>
        <taxon>Euteleostomi</taxon>
        <taxon>Lepidosauria</taxon>
        <taxon>Squamata</taxon>
        <taxon>Bifurcata</taxon>
        <taxon>Unidentata</taxon>
        <taxon>Episquamata</taxon>
        <taxon>Laterata</taxon>
        <taxon>Teiioidea</taxon>
        <taxon>Teiidae</taxon>
        <taxon>Salvator</taxon>
    </lineage>
</organism>
<feature type="domain" description="SH3" evidence="5">
    <location>
        <begin position="1724"/>
        <end position="1785"/>
    </location>
</feature>
<dbReference type="PROSITE" id="PS50003">
    <property type="entry name" value="PH_DOMAIN"/>
    <property type="match status" value="1"/>
</dbReference>
<feature type="domain" description="PH" evidence="6">
    <location>
        <begin position="1606"/>
        <end position="1716"/>
    </location>
</feature>
<feature type="compositionally biased region" description="Basic and acidic residues" evidence="4">
    <location>
        <begin position="1081"/>
        <end position="1090"/>
    </location>
</feature>
<dbReference type="SUPFAM" id="SSF50044">
    <property type="entry name" value="SH3-domain"/>
    <property type="match status" value="1"/>
</dbReference>
<feature type="region of interest" description="Disordered" evidence="4">
    <location>
        <begin position="1076"/>
        <end position="1102"/>
    </location>
</feature>
<dbReference type="CDD" id="cd01221">
    <property type="entry name" value="PH_ephexin"/>
    <property type="match status" value="1"/>
</dbReference>
<evidence type="ECO:0000259" key="6">
    <source>
        <dbReference type="PROSITE" id="PS50003"/>
    </source>
</evidence>
<feature type="compositionally biased region" description="Basic and acidic residues" evidence="4">
    <location>
        <begin position="191"/>
        <end position="212"/>
    </location>
</feature>
<dbReference type="InterPro" id="IPR001849">
    <property type="entry name" value="PH_domain"/>
</dbReference>
<dbReference type="InterPro" id="IPR011993">
    <property type="entry name" value="PH-like_dom_sf"/>
</dbReference>
<dbReference type="GO" id="GO:0005085">
    <property type="term" value="F:guanyl-nucleotide exchange factor activity"/>
    <property type="evidence" value="ECO:0007669"/>
    <property type="project" value="UniProtKB-KW"/>
</dbReference>
<dbReference type="Gene3D" id="2.30.29.30">
    <property type="entry name" value="Pleckstrin-homology domain (PH domain)/Phosphotyrosine-binding domain (PTB)"/>
    <property type="match status" value="1"/>
</dbReference>
<dbReference type="SMART" id="SM00233">
    <property type="entry name" value="PH"/>
    <property type="match status" value="1"/>
</dbReference>
<dbReference type="SUPFAM" id="SSF48065">
    <property type="entry name" value="DBL homology domain (DH-domain)"/>
    <property type="match status" value="1"/>
</dbReference>
<evidence type="ECO:0000256" key="3">
    <source>
        <dbReference type="PROSITE-ProRule" id="PRU00192"/>
    </source>
</evidence>
<evidence type="ECO:0000256" key="2">
    <source>
        <dbReference type="ARBA" id="ARBA00022658"/>
    </source>
</evidence>
<dbReference type="Proteomes" id="UP000694421">
    <property type="component" value="Unplaced"/>
</dbReference>
<dbReference type="Pfam" id="PF00018">
    <property type="entry name" value="SH3_1"/>
    <property type="match status" value="1"/>
</dbReference>
<evidence type="ECO:0000313" key="8">
    <source>
        <dbReference type="Ensembl" id="ENSSMRP00000029851.1"/>
    </source>
</evidence>
<dbReference type="PROSITE" id="PS50002">
    <property type="entry name" value="SH3"/>
    <property type="match status" value="1"/>
</dbReference>
<dbReference type="InterPro" id="IPR036028">
    <property type="entry name" value="SH3-like_dom_sf"/>
</dbReference>
<reference evidence="8" key="1">
    <citation type="submission" date="2025-08" db="UniProtKB">
        <authorList>
            <consortium name="Ensembl"/>
        </authorList>
    </citation>
    <scope>IDENTIFICATION</scope>
</reference>
<dbReference type="CDD" id="cd00160">
    <property type="entry name" value="RhoGEF"/>
    <property type="match status" value="1"/>
</dbReference>
<feature type="compositionally biased region" description="Polar residues" evidence="4">
    <location>
        <begin position="106"/>
        <end position="115"/>
    </location>
</feature>
<feature type="region of interest" description="Disordered" evidence="4">
    <location>
        <begin position="40"/>
        <end position="68"/>
    </location>
</feature>
<dbReference type="FunFam" id="1.20.900.10:FF:000007">
    <property type="entry name" value="rho guanine nucleotide exchange factor 19"/>
    <property type="match status" value="1"/>
</dbReference>
<name>A0A8D0KPD6_SALMN</name>
<evidence type="ECO:0000256" key="1">
    <source>
        <dbReference type="ARBA" id="ARBA00022443"/>
    </source>
</evidence>
<dbReference type="Gene3D" id="1.20.900.10">
    <property type="entry name" value="Dbl homology (DH) domain"/>
    <property type="match status" value="1"/>
</dbReference>
<dbReference type="OMA" id="FTNPMHF"/>
<dbReference type="InterPro" id="IPR047270">
    <property type="entry name" value="PH_ephexin"/>
</dbReference>
<dbReference type="PANTHER" id="PTHR12845:SF2">
    <property type="entry name" value="DH DOMAIN-CONTAINING PROTEIN-RELATED"/>
    <property type="match status" value="1"/>
</dbReference>
<protein>
    <recommendedName>
        <fullName evidence="10">Rho guanine nucleotide exchange factor 5</fullName>
    </recommendedName>
</protein>
<dbReference type="SMART" id="SM00325">
    <property type="entry name" value="RhoGEF"/>
    <property type="match status" value="1"/>
</dbReference>
<dbReference type="GO" id="GO:0005737">
    <property type="term" value="C:cytoplasm"/>
    <property type="evidence" value="ECO:0007669"/>
    <property type="project" value="TreeGrafter"/>
</dbReference>
<sequence>MSNVPEEEVAVAKKEDVCFSQDIALLFAMEEQLWGRLSNSVEGETSVELENDQRDPEKWGGFSEGESDPKVQEAFVKDSRVPPLNCHQGHLIANDALSSYQSSLDSETPLTQIPSPFSGVSRGERGAPGPTICCQDLNPCNSSSEIQTKEDLISDTSSPQKESGNENFPMSHNSSLCYQNAVSFQASSDEHYSREKIWRRDEMPSKTEEVDKIQPTSSTKDAEVKERELKNAESPIYQLSCEISEGRRIYLNVLHSDPNKFVSLPVSNKMDTSSDTKDQVEDLVQKMLICGIPHLQEKEKNTGCEIQSLEETVGTKHADNHTDYCGKSESAHKNGSKNLESELAMIEQGRQLRDTELNDQRDLAWKAVENETRTEQEKLELRFSDQEEQNWYLQVTETSGKGVMDETATSSTAVDINSLCNLENNSGFSDSVKSTSLIKAKEFAFSFKEPSLPGFSSESIWTKASGSGAANSKVTSVVGILPEGDSQRVDPLIYHDFGQLEYSGTCAKEVSVCPKGKDSKELTEEDNSVENRCSENAGDEGSAWKADDEVMASSCRNDITILDPCKHLQYSQTLDHPIDTEISATASSLWTKTARSFSEENAGKGASNDSRSCAGLCKESDSIQKPPKQNLCMSCPLGLVALEEVSELESNVDIQVPSRNDTSLPKDAQGLGSKSLQDLTSTSKQSTELSHDLSLTTLDLVSFQAQDPTINYIEQHLQYLNTSARNSVYLGKEEESDALCIAQQSSLDESPCVLVLEKDRTECDCNPKSLASHSNCSDVVQSVKPLSPVPVSNETLVPEDSYNLFSQYSAMSDCRQPVQFLTYSSDAEAQSQPSPAPLGLPYPSQSLQQLFSPIQTSHFLPKDPQSSAVASDTESFGQPPSSEYNTHQPTPQSSSSDHHMSLGYDANQSPPVPIIFKNPKNSIFPAFHANQIRDSTVPELDCSLSGFVINSSILNPFPASLANNKPSSTENNQFAQHPVETHESNLFNDHIGDDDDDNNNMHTDVHICQTTPNTYETEDPAPITSLEGTLEDLSVVELAKSDSIPSLKGEKDWNTHKASGDSGVSLLDTHSDLVHLGNDTSRSKIDRNTDNETSSSEATETRCTVQHPPFLAFTNPMHFFQLGPPLPSTMKHPCKQQYFSQEPLWQQQQKQNATMDAEVMRSSTITCQEAKGPERFRDGFEKPGLESMPSVLHSNEDVAKHPPLEKSSSCPSKNVIGLDSKLAFSSKKQEVLIKQRAKSKDWHRQGVRKASVPTDNVSLIASLAPLQVEASAYKKRSEYIDQLKYGEKKPPETVENFKRRHSKLINSSRLLYQEYSDVALNKAIQSQKRADSLSEDLELESSISQRLQKKVLSPQDSYLLSVSSGSSLWQDIPMVRGSTVLLSMTREEQKLQESKFELIASEASYLRSLNVAVDHFQHSPELQALLTNQDKQWLFSRLQDVRDVSANFLFDLEEKLEENMFTFNVCDVALKHAPEFRRVYLPYVTNQTYQEKTFQRLLNGVPAFQQVLERLESDPVCQRLSLKSFLILPFQRITRLKLLLQNILKKIQPGADEEVQATQAYDALEKLIKDCNENIQRMKNTEELIYLSQNMEFECKIFPLISQSRRLVKRGELTALEYNLSVKWKITTRPIYLHLFNDYLLLSRPKENGRFIVFDYAASSDVRGEKCEVKLHGANKNVFRLFLLRNHQRKKVEFLFRTETQSEKLKWISALRPQQAEPDLLNDSDTPQVQCVKPYKARENDELALEKADIVMVLQQSTDGWIEGVKLSDGERGWFPLDQVEFISCRHARQMNLEEEQRVKNAKQQIFHKK</sequence>
<reference evidence="8" key="2">
    <citation type="submission" date="2025-09" db="UniProtKB">
        <authorList>
            <consortium name="Ensembl"/>
        </authorList>
    </citation>
    <scope>IDENTIFICATION</scope>
</reference>
<keyword evidence="9" id="KW-1185">Reference proteome</keyword>
<proteinExistence type="predicted"/>
<evidence type="ECO:0000259" key="7">
    <source>
        <dbReference type="PROSITE" id="PS50010"/>
    </source>
</evidence>
<feature type="region of interest" description="Disordered" evidence="4">
    <location>
        <begin position="518"/>
        <end position="541"/>
    </location>
</feature>
<dbReference type="InterPro" id="IPR001452">
    <property type="entry name" value="SH3_domain"/>
</dbReference>
<keyword evidence="2" id="KW-0344">Guanine-nucleotide releasing factor</keyword>
<accession>A0A8D0KPD6</accession>
<dbReference type="PANTHER" id="PTHR12845">
    <property type="entry name" value="GUANINE NUCLEOTIDE EXCHANGE FACTOR"/>
    <property type="match status" value="1"/>
</dbReference>
<feature type="domain" description="DH" evidence="7">
    <location>
        <begin position="1390"/>
        <end position="1574"/>
    </location>
</feature>
<dbReference type="GO" id="GO:0005634">
    <property type="term" value="C:nucleus"/>
    <property type="evidence" value="ECO:0007669"/>
    <property type="project" value="TreeGrafter"/>
</dbReference>
<evidence type="ECO:0008006" key="10">
    <source>
        <dbReference type="Google" id="ProtNLM"/>
    </source>
</evidence>
<dbReference type="InterPro" id="IPR047271">
    <property type="entry name" value="Ephexin-like"/>
</dbReference>
<evidence type="ECO:0000256" key="4">
    <source>
        <dbReference type="SAM" id="MobiDB-lite"/>
    </source>
</evidence>
<dbReference type="SUPFAM" id="SSF50729">
    <property type="entry name" value="PH domain-like"/>
    <property type="match status" value="1"/>
</dbReference>
<dbReference type="Pfam" id="PF00621">
    <property type="entry name" value="RhoGEF"/>
    <property type="match status" value="1"/>
</dbReference>
<feature type="compositionally biased region" description="Polar residues" evidence="4">
    <location>
        <begin position="861"/>
        <end position="895"/>
    </location>
</feature>
<evidence type="ECO:0000313" key="9">
    <source>
        <dbReference type="Proteomes" id="UP000694421"/>
    </source>
</evidence>
<feature type="region of interest" description="Disordered" evidence="4">
    <location>
        <begin position="653"/>
        <end position="683"/>
    </location>
</feature>
<dbReference type="GeneTree" id="ENSGT01030000234571"/>
<feature type="compositionally biased region" description="Polar residues" evidence="4">
    <location>
        <begin position="154"/>
        <end position="172"/>
    </location>
</feature>